<sequence>MKRNSHFLLAALVLLSFACKDNYIDEITPVAPGADEASPEVTVTFPSEGTMIRVTEDVTSIDIKFEVRDDIEIGSIKVQMDGTEIGSYDEFKDYRRAVVSLPYDQLDNGAHILTVSATDLSGKTSEETVNFEKAEPYQPKYDGEIFYAPFDGENLELVTLTEAEVVGSPGFTQDRVGGTNAYSGATGAYLTFPTAGLLSEEFSAVFWYKINVSATRAGILVIGPPDTAAPSAPNNRTSGFRLFREGSATNQTFKLNVGNGTADSWFDGGAAASINPSVDGDWIHIAFTISGSEAVVYINGEVVKEGSFSGVDWEGCDILSVMSGAPRFTGWDHVSDPGFMDELRIFNKALTEQEIQAIIFAENP</sequence>
<evidence type="ECO:0000313" key="2">
    <source>
        <dbReference type="Proteomes" id="UP000664698"/>
    </source>
</evidence>
<dbReference type="Proteomes" id="UP000664698">
    <property type="component" value="Unassembled WGS sequence"/>
</dbReference>
<dbReference type="Gene3D" id="2.60.40.10">
    <property type="entry name" value="Immunoglobulins"/>
    <property type="match status" value="1"/>
</dbReference>
<organism evidence="1 2">
    <name type="scientific">Algoriphagus aestuariicola</name>
    <dbReference type="NCBI Taxonomy" id="1852016"/>
    <lineage>
        <taxon>Bacteria</taxon>
        <taxon>Pseudomonadati</taxon>
        <taxon>Bacteroidota</taxon>
        <taxon>Cytophagia</taxon>
        <taxon>Cytophagales</taxon>
        <taxon>Cyclobacteriaceae</taxon>
        <taxon>Algoriphagus</taxon>
    </lineage>
</organism>
<reference evidence="1 2" key="1">
    <citation type="submission" date="2021-03" db="EMBL/GenBank/DDBJ databases">
        <title>novel species isolated from a fishpond in China.</title>
        <authorList>
            <person name="Lu H."/>
            <person name="Cai Z."/>
        </authorList>
    </citation>
    <scope>NUCLEOTIDE SEQUENCE [LARGE SCALE GENOMIC DNA]</scope>
    <source>
        <strain evidence="1 2">JCM 31546</strain>
    </source>
</reference>
<comment type="caution">
    <text evidence="1">The sequence shown here is derived from an EMBL/GenBank/DDBJ whole genome shotgun (WGS) entry which is preliminary data.</text>
</comment>
<gene>
    <name evidence="1" type="ORF">J0A67_05725</name>
</gene>
<dbReference type="RefSeq" id="WP_206568300.1">
    <property type="nucleotide sequence ID" value="NZ_JAFKCW010000001.1"/>
</dbReference>
<accession>A0ABS3BM37</accession>
<keyword evidence="2" id="KW-1185">Reference proteome</keyword>
<proteinExistence type="predicted"/>
<dbReference type="PROSITE" id="PS51257">
    <property type="entry name" value="PROKAR_LIPOPROTEIN"/>
    <property type="match status" value="1"/>
</dbReference>
<protein>
    <submittedName>
        <fullName evidence="1">LamG domain-containing protein</fullName>
    </submittedName>
</protein>
<dbReference type="InterPro" id="IPR013320">
    <property type="entry name" value="ConA-like_dom_sf"/>
</dbReference>
<dbReference type="Pfam" id="PF17957">
    <property type="entry name" value="Big_7"/>
    <property type="match status" value="1"/>
</dbReference>
<dbReference type="Gene3D" id="2.60.120.200">
    <property type="match status" value="1"/>
</dbReference>
<evidence type="ECO:0000313" key="1">
    <source>
        <dbReference type="EMBL" id="MBN7800350.1"/>
    </source>
</evidence>
<dbReference type="InterPro" id="IPR013783">
    <property type="entry name" value="Ig-like_fold"/>
</dbReference>
<name>A0ABS3BM37_9BACT</name>
<dbReference type="SUPFAM" id="SSF49899">
    <property type="entry name" value="Concanavalin A-like lectins/glucanases"/>
    <property type="match status" value="1"/>
</dbReference>
<dbReference type="Pfam" id="PF13385">
    <property type="entry name" value="Laminin_G_3"/>
    <property type="match status" value="1"/>
</dbReference>
<dbReference type="EMBL" id="JAFKCW010000001">
    <property type="protein sequence ID" value="MBN7800350.1"/>
    <property type="molecule type" value="Genomic_DNA"/>
</dbReference>